<proteinExistence type="predicted"/>
<sequence>MRPGPAIRAICRAIGIVVTLAGLRAEDGRDVREISQHTDIKMRHVTELIV</sequence>
<evidence type="ECO:0000313" key="1">
    <source>
        <dbReference type="EMBL" id="MET8436957.1"/>
    </source>
</evidence>
<dbReference type="EMBL" id="JBEXIP010000031">
    <property type="protein sequence ID" value="MET8436957.1"/>
    <property type="molecule type" value="Genomic_DNA"/>
</dbReference>
<accession>A0ABV2UGH5</accession>
<comment type="caution">
    <text evidence="1">The sequence shown here is derived from an EMBL/GenBank/DDBJ whole genome shotgun (WGS) entry which is preliminary data.</text>
</comment>
<reference evidence="1 2" key="1">
    <citation type="submission" date="2024-06" db="EMBL/GenBank/DDBJ databases">
        <title>The Natural Products Discovery Center: Release of the First 8490 Sequenced Strains for Exploring Actinobacteria Biosynthetic Diversity.</title>
        <authorList>
            <person name="Kalkreuter E."/>
            <person name="Kautsar S.A."/>
            <person name="Yang D."/>
            <person name="Bader C.D."/>
            <person name="Teijaro C.N."/>
            <person name="Fluegel L."/>
            <person name="Davis C.M."/>
            <person name="Simpson J.R."/>
            <person name="Lauterbach L."/>
            <person name="Steele A.D."/>
            <person name="Gui C."/>
            <person name="Meng S."/>
            <person name="Li G."/>
            <person name="Viehrig K."/>
            <person name="Ye F."/>
            <person name="Su P."/>
            <person name="Kiefer A.F."/>
            <person name="Nichols A."/>
            <person name="Cepeda A.J."/>
            <person name="Yan W."/>
            <person name="Fan B."/>
            <person name="Jiang Y."/>
            <person name="Adhikari A."/>
            <person name="Zheng C.-J."/>
            <person name="Schuster L."/>
            <person name="Cowan T.M."/>
            <person name="Smanski M.J."/>
            <person name="Chevrette M.G."/>
            <person name="De Carvalho L.P.S."/>
            <person name="Shen B."/>
        </authorList>
    </citation>
    <scope>NUCLEOTIDE SEQUENCE [LARGE SCALE GENOMIC DNA]</scope>
    <source>
        <strain evidence="1 2">NPDC005137</strain>
    </source>
</reference>
<name>A0ABV2UGH5_9ACTN</name>
<organism evidence="1 2">
    <name type="scientific">Streptomyces sp. 900116325</name>
    <dbReference type="NCBI Taxonomy" id="3154295"/>
    <lineage>
        <taxon>Bacteria</taxon>
        <taxon>Bacillati</taxon>
        <taxon>Actinomycetota</taxon>
        <taxon>Actinomycetes</taxon>
        <taxon>Kitasatosporales</taxon>
        <taxon>Streptomycetaceae</taxon>
        <taxon>Streptomyces</taxon>
    </lineage>
</organism>
<dbReference type="Proteomes" id="UP001550044">
    <property type="component" value="Unassembled WGS sequence"/>
</dbReference>
<gene>
    <name evidence="1" type="ORF">ABZV61_30110</name>
</gene>
<dbReference type="RefSeq" id="WP_356499067.1">
    <property type="nucleotide sequence ID" value="NZ_JBEXEF010000026.1"/>
</dbReference>
<protein>
    <submittedName>
        <fullName evidence="1">Uncharacterized protein</fullName>
    </submittedName>
</protein>
<evidence type="ECO:0000313" key="2">
    <source>
        <dbReference type="Proteomes" id="UP001550044"/>
    </source>
</evidence>
<keyword evidence="2" id="KW-1185">Reference proteome</keyword>